<keyword evidence="9" id="KW-0067">ATP-binding</keyword>
<dbReference type="PROSITE" id="PS50110">
    <property type="entry name" value="RESPONSE_REGULATORY"/>
    <property type="match status" value="1"/>
</dbReference>
<evidence type="ECO:0000256" key="5">
    <source>
        <dbReference type="ARBA" id="ARBA00022679"/>
    </source>
</evidence>
<evidence type="ECO:0000256" key="8">
    <source>
        <dbReference type="ARBA" id="ARBA00022777"/>
    </source>
</evidence>
<evidence type="ECO:0000259" key="15">
    <source>
        <dbReference type="PROSITE" id="PS50112"/>
    </source>
</evidence>
<dbReference type="InterPro" id="IPR003661">
    <property type="entry name" value="HisK_dim/P_dom"/>
</dbReference>
<dbReference type="EMBL" id="SJPO01000003">
    <property type="protein sequence ID" value="TWT77634.1"/>
    <property type="molecule type" value="Genomic_DNA"/>
</dbReference>
<comment type="catalytic activity">
    <reaction evidence="1">
        <text>ATP + protein L-histidine = ADP + protein N-phospho-L-histidine.</text>
        <dbReference type="EC" id="2.7.13.3"/>
    </reaction>
</comment>
<evidence type="ECO:0000259" key="14">
    <source>
        <dbReference type="PROSITE" id="PS50110"/>
    </source>
</evidence>
<name>A0A5C5YRN6_9BACT</name>
<accession>A0A5C5YRN6</accession>
<dbReference type="PRINTS" id="PR00344">
    <property type="entry name" value="BCTRLSENSOR"/>
</dbReference>
<dbReference type="Gene3D" id="3.30.565.10">
    <property type="entry name" value="Histidine kinase-like ATPase, C-terminal domain"/>
    <property type="match status" value="1"/>
</dbReference>
<evidence type="ECO:0000256" key="4">
    <source>
        <dbReference type="ARBA" id="ARBA00022553"/>
    </source>
</evidence>
<dbReference type="SUPFAM" id="SSF55874">
    <property type="entry name" value="ATPase domain of HSP90 chaperone/DNA topoisomerase II/histidine kinase"/>
    <property type="match status" value="1"/>
</dbReference>
<dbReference type="CDD" id="cd00082">
    <property type="entry name" value="HisKA"/>
    <property type="match status" value="1"/>
</dbReference>
<comment type="caution">
    <text evidence="17">The sequence shown here is derived from an EMBL/GenBank/DDBJ whole genome shotgun (WGS) entry which is preliminary data.</text>
</comment>
<keyword evidence="18" id="KW-1185">Reference proteome</keyword>
<evidence type="ECO:0000256" key="1">
    <source>
        <dbReference type="ARBA" id="ARBA00000085"/>
    </source>
</evidence>
<keyword evidence="8" id="KW-0418">Kinase</keyword>
<dbReference type="GO" id="GO:0005524">
    <property type="term" value="F:ATP binding"/>
    <property type="evidence" value="ECO:0007669"/>
    <property type="project" value="UniProtKB-KW"/>
</dbReference>
<dbReference type="SMART" id="SM00448">
    <property type="entry name" value="REC"/>
    <property type="match status" value="1"/>
</dbReference>
<dbReference type="FunFam" id="3.30.565.10:FF:000010">
    <property type="entry name" value="Sensor histidine kinase RcsC"/>
    <property type="match status" value="1"/>
</dbReference>
<dbReference type="PANTHER" id="PTHR43047:SF72">
    <property type="entry name" value="OSMOSENSING HISTIDINE PROTEIN KINASE SLN1"/>
    <property type="match status" value="1"/>
</dbReference>
<dbReference type="InterPro" id="IPR036890">
    <property type="entry name" value="HATPase_C_sf"/>
</dbReference>
<dbReference type="Proteomes" id="UP000318478">
    <property type="component" value="Unassembled WGS sequence"/>
</dbReference>
<keyword evidence="10" id="KW-1133">Transmembrane helix</keyword>
<evidence type="ECO:0000313" key="17">
    <source>
        <dbReference type="EMBL" id="TWT77634.1"/>
    </source>
</evidence>
<dbReference type="CDD" id="cd17546">
    <property type="entry name" value="REC_hyHK_CKI1_RcsC-like"/>
    <property type="match status" value="1"/>
</dbReference>
<dbReference type="EC" id="2.7.13.3" evidence="3"/>
<dbReference type="InterPro" id="IPR035965">
    <property type="entry name" value="PAS-like_dom_sf"/>
</dbReference>
<evidence type="ECO:0000256" key="11">
    <source>
        <dbReference type="ARBA" id="ARBA00023136"/>
    </source>
</evidence>
<sequence length="659" mass="72668">MPSLSIARGPSRVLVLPPTVRDGELTTKILDNAGAPCLVCANIDHLCEEMEAGAGAVLIAEEHLLGDKRRRLRGVLERQPPWSDIPVLVLTLPDELALASLREWQQEANITLVTRPLRIDNFLAMVRSRLRDRRRQYVVRGLLESLEQRGREFQQLADAMPQMVFIADVEGRIEFLNQRAVDILGSGLERPVGFAECFAPAPEDAGRVASRWRDAVESQQGFACEFRVLHGDSGAYRWQLARAEVVRDAAGGVRQWYGTCTDIHDRKVAEEKLGAALRQSDAANLAKSEFLANMSHEIRTPMTAVLGYSELLAEQESDPEKLAFLEVIQRNGAFLLEIINDILDLSKIEAGKLDVTLETVDLRRFVGEIESLLAMRAGEKGVRFQVELDAASPPAIRVDPKRLRQVLINLVGNAIKFTDDGSVKLAVGRDGQRMRFVVSDTGIGMTGEQLHQLFKPFQQADSSVSRQYGGTGLGLAISQRLAAMLGGEISVRSVPGAGSEFTLELVFQEPVAAGPTPTPTPLDPEPTLTAFDNLEVLVVDDRRDIRFLSGRILSDAGANVKFAEDGLEATRFIERCMAEGTEPRLVLMDMQMPAMDGYEATQRLRAIGFKRPIIALTADAMQTDITRCLESGCDAYLSKPIDKVEMLRTVAYHLSLSEV</sequence>
<dbReference type="InterPro" id="IPR011006">
    <property type="entry name" value="CheY-like_superfamily"/>
</dbReference>
<dbReference type="CDD" id="cd16922">
    <property type="entry name" value="HATPase_EvgS-ArcB-TorS-like"/>
    <property type="match status" value="1"/>
</dbReference>
<organism evidence="17 18">
    <name type="scientific">Posidoniimonas polymericola</name>
    <dbReference type="NCBI Taxonomy" id="2528002"/>
    <lineage>
        <taxon>Bacteria</taxon>
        <taxon>Pseudomonadati</taxon>
        <taxon>Planctomycetota</taxon>
        <taxon>Planctomycetia</taxon>
        <taxon>Pirellulales</taxon>
        <taxon>Lacipirellulaceae</taxon>
        <taxon>Posidoniimonas</taxon>
    </lineage>
</organism>
<keyword evidence="7" id="KW-0547">Nucleotide-binding</keyword>
<dbReference type="InterPro" id="IPR013656">
    <property type="entry name" value="PAS_4"/>
</dbReference>
<dbReference type="PANTHER" id="PTHR43047">
    <property type="entry name" value="TWO-COMPONENT HISTIDINE PROTEIN KINASE"/>
    <property type="match status" value="1"/>
</dbReference>
<evidence type="ECO:0000256" key="10">
    <source>
        <dbReference type="ARBA" id="ARBA00022989"/>
    </source>
</evidence>
<dbReference type="SMART" id="SM00387">
    <property type="entry name" value="HATPase_c"/>
    <property type="match status" value="1"/>
</dbReference>
<dbReference type="Pfam" id="PF08448">
    <property type="entry name" value="PAS_4"/>
    <property type="match status" value="1"/>
</dbReference>
<dbReference type="AlphaFoldDB" id="A0A5C5YRN6"/>
<dbReference type="InterPro" id="IPR001610">
    <property type="entry name" value="PAC"/>
</dbReference>
<evidence type="ECO:0000256" key="12">
    <source>
        <dbReference type="PROSITE-ProRule" id="PRU00169"/>
    </source>
</evidence>
<feature type="domain" description="PAS" evidence="15">
    <location>
        <begin position="149"/>
        <end position="219"/>
    </location>
</feature>
<evidence type="ECO:0000256" key="3">
    <source>
        <dbReference type="ARBA" id="ARBA00012438"/>
    </source>
</evidence>
<keyword evidence="5 17" id="KW-0808">Transferase</keyword>
<feature type="domain" description="Response regulatory" evidence="14">
    <location>
        <begin position="535"/>
        <end position="654"/>
    </location>
</feature>
<dbReference type="InterPro" id="IPR005467">
    <property type="entry name" value="His_kinase_dom"/>
</dbReference>
<reference evidence="17 18" key="1">
    <citation type="submission" date="2019-02" db="EMBL/GenBank/DDBJ databases">
        <title>Deep-cultivation of Planctomycetes and their phenomic and genomic characterization uncovers novel biology.</title>
        <authorList>
            <person name="Wiegand S."/>
            <person name="Jogler M."/>
            <person name="Boedeker C."/>
            <person name="Pinto D."/>
            <person name="Vollmers J."/>
            <person name="Rivas-Marin E."/>
            <person name="Kohn T."/>
            <person name="Peeters S.H."/>
            <person name="Heuer A."/>
            <person name="Rast P."/>
            <person name="Oberbeckmann S."/>
            <person name="Bunk B."/>
            <person name="Jeske O."/>
            <person name="Meyerdierks A."/>
            <person name="Storesund J.E."/>
            <person name="Kallscheuer N."/>
            <person name="Luecker S."/>
            <person name="Lage O.M."/>
            <person name="Pohl T."/>
            <person name="Merkel B.J."/>
            <person name="Hornburger P."/>
            <person name="Mueller R.-W."/>
            <person name="Bruemmer F."/>
            <person name="Labrenz M."/>
            <person name="Spormann A.M."/>
            <person name="Op Den Camp H."/>
            <person name="Overmann J."/>
            <person name="Amann R."/>
            <person name="Jetten M.S.M."/>
            <person name="Mascher T."/>
            <person name="Medema M.H."/>
            <person name="Devos D.P."/>
            <person name="Kaster A.-K."/>
            <person name="Ovreas L."/>
            <person name="Rohde M."/>
            <person name="Galperin M.Y."/>
            <person name="Jogler C."/>
        </authorList>
    </citation>
    <scope>NUCLEOTIDE SEQUENCE [LARGE SCALE GENOMIC DNA]</scope>
    <source>
        <strain evidence="17 18">Pla123a</strain>
    </source>
</reference>
<feature type="domain" description="PAC" evidence="16">
    <location>
        <begin position="222"/>
        <end position="275"/>
    </location>
</feature>
<evidence type="ECO:0000256" key="7">
    <source>
        <dbReference type="ARBA" id="ARBA00022741"/>
    </source>
</evidence>
<dbReference type="PROSITE" id="PS50113">
    <property type="entry name" value="PAC"/>
    <property type="match status" value="1"/>
</dbReference>
<dbReference type="GO" id="GO:0005886">
    <property type="term" value="C:plasma membrane"/>
    <property type="evidence" value="ECO:0007669"/>
    <property type="project" value="TreeGrafter"/>
</dbReference>
<dbReference type="Gene3D" id="1.10.287.130">
    <property type="match status" value="1"/>
</dbReference>
<dbReference type="SUPFAM" id="SSF47384">
    <property type="entry name" value="Homodimeric domain of signal transducing histidine kinase"/>
    <property type="match status" value="1"/>
</dbReference>
<evidence type="ECO:0000256" key="2">
    <source>
        <dbReference type="ARBA" id="ARBA00004370"/>
    </source>
</evidence>
<comment type="subcellular location">
    <subcellularLocation>
        <location evidence="2">Membrane</location>
    </subcellularLocation>
</comment>
<dbReference type="Pfam" id="PF00512">
    <property type="entry name" value="HisKA"/>
    <property type="match status" value="1"/>
</dbReference>
<dbReference type="SUPFAM" id="SSF55785">
    <property type="entry name" value="PYP-like sensor domain (PAS domain)"/>
    <property type="match status" value="1"/>
</dbReference>
<dbReference type="InterPro" id="IPR003594">
    <property type="entry name" value="HATPase_dom"/>
</dbReference>
<evidence type="ECO:0000256" key="6">
    <source>
        <dbReference type="ARBA" id="ARBA00022692"/>
    </source>
</evidence>
<dbReference type="InterPro" id="IPR036097">
    <property type="entry name" value="HisK_dim/P_sf"/>
</dbReference>
<feature type="domain" description="Histidine kinase" evidence="13">
    <location>
        <begin position="293"/>
        <end position="509"/>
    </location>
</feature>
<dbReference type="FunFam" id="1.10.287.130:FF:000004">
    <property type="entry name" value="Ethylene receptor 1"/>
    <property type="match status" value="1"/>
</dbReference>
<evidence type="ECO:0000259" key="16">
    <source>
        <dbReference type="PROSITE" id="PS50113"/>
    </source>
</evidence>
<evidence type="ECO:0000256" key="9">
    <source>
        <dbReference type="ARBA" id="ARBA00022840"/>
    </source>
</evidence>
<dbReference type="SMART" id="SM00086">
    <property type="entry name" value="PAC"/>
    <property type="match status" value="1"/>
</dbReference>
<evidence type="ECO:0000259" key="13">
    <source>
        <dbReference type="PROSITE" id="PS50109"/>
    </source>
</evidence>
<keyword evidence="11" id="KW-0472">Membrane</keyword>
<dbReference type="InterPro" id="IPR001789">
    <property type="entry name" value="Sig_transdc_resp-reg_receiver"/>
</dbReference>
<dbReference type="SUPFAM" id="SSF52172">
    <property type="entry name" value="CheY-like"/>
    <property type="match status" value="1"/>
</dbReference>
<dbReference type="InterPro" id="IPR000014">
    <property type="entry name" value="PAS"/>
</dbReference>
<dbReference type="PROSITE" id="PS50112">
    <property type="entry name" value="PAS"/>
    <property type="match status" value="1"/>
</dbReference>
<dbReference type="Pfam" id="PF00072">
    <property type="entry name" value="Response_reg"/>
    <property type="match status" value="1"/>
</dbReference>
<dbReference type="SMART" id="SM00388">
    <property type="entry name" value="HisKA"/>
    <property type="match status" value="1"/>
</dbReference>
<gene>
    <name evidence="17" type="primary">rpfC</name>
    <name evidence="17" type="ORF">Pla123a_14300</name>
</gene>
<protein>
    <recommendedName>
        <fullName evidence="3">histidine kinase</fullName>
        <ecNumber evidence="3">2.7.13.3</ecNumber>
    </recommendedName>
</protein>
<dbReference type="SMART" id="SM00091">
    <property type="entry name" value="PAS"/>
    <property type="match status" value="1"/>
</dbReference>
<dbReference type="Pfam" id="PF02518">
    <property type="entry name" value="HATPase_c"/>
    <property type="match status" value="1"/>
</dbReference>
<dbReference type="CDD" id="cd00130">
    <property type="entry name" value="PAS"/>
    <property type="match status" value="1"/>
</dbReference>
<dbReference type="GO" id="GO:0009927">
    <property type="term" value="F:histidine phosphotransfer kinase activity"/>
    <property type="evidence" value="ECO:0007669"/>
    <property type="project" value="TreeGrafter"/>
</dbReference>
<evidence type="ECO:0000313" key="18">
    <source>
        <dbReference type="Proteomes" id="UP000318478"/>
    </source>
</evidence>
<dbReference type="Gene3D" id="3.40.50.2300">
    <property type="match status" value="1"/>
</dbReference>
<dbReference type="GO" id="GO:0000155">
    <property type="term" value="F:phosphorelay sensor kinase activity"/>
    <property type="evidence" value="ECO:0007669"/>
    <property type="project" value="InterPro"/>
</dbReference>
<proteinExistence type="predicted"/>
<dbReference type="RefSeq" id="WP_146585318.1">
    <property type="nucleotide sequence ID" value="NZ_SJPO01000003.1"/>
</dbReference>
<dbReference type="Gene3D" id="3.30.450.20">
    <property type="entry name" value="PAS domain"/>
    <property type="match status" value="1"/>
</dbReference>
<dbReference type="PROSITE" id="PS50109">
    <property type="entry name" value="HIS_KIN"/>
    <property type="match status" value="1"/>
</dbReference>
<feature type="modified residue" description="4-aspartylphosphate" evidence="12">
    <location>
        <position position="589"/>
    </location>
</feature>
<keyword evidence="4 12" id="KW-0597">Phosphoprotein</keyword>
<dbReference type="OrthoDB" id="9803190at2"/>
<dbReference type="InterPro" id="IPR000700">
    <property type="entry name" value="PAS-assoc_C"/>
</dbReference>
<dbReference type="NCBIfam" id="TIGR00229">
    <property type="entry name" value="sensory_box"/>
    <property type="match status" value="1"/>
</dbReference>
<keyword evidence="6" id="KW-0812">Transmembrane</keyword>
<dbReference type="InterPro" id="IPR004358">
    <property type="entry name" value="Sig_transdc_His_kin-like_C"/>
</dbReference>